<dbReference type="Proteomes" id="UP001139485">
    <property type="component" value="Unassembled WGS sequence"/>
</dbReference>
<evidence type="ECO:0000256" key="1">
    <source>
        <dbReference type="ARBA" id="ARBA00023295"/>
    </source>
</evidence>
<dbReference type="GO" id="GO:0000272">
    <property type="term" value="P:polysaccharide catabolic process"/>
    <property type="evidence" value="ECO:0007669"/>
    <property type="project" value="UniProtKB-KW"/>
</dbReference>
<keyword evidence="1" id="KW-0326">Glycosidase</keyword>
<evidence type="ECO:0000313" key="6">
    <source>
        <dbReference type="Proteomes" id="UP001139485"/>
    </source>
</evidence>
<dbReference type="GO" id="GO:0016798">
    <property type="term" value="F:hydrolase activity, acting on glycosyl bonds"/>
    <property type="evidence" value="ECO:0007669"/>
    <property type="project" value="UniProtKB-KW"/>
</dbReference>
<keyword evidence="6" id="KW-1185">Reference proteome</keyword>
<gene>
    <name evidence="5" type="ORF">M8330_16145</name>
</gene>
<reference evidence="5" key="1">
    <citation type="submission" date="2022-05" db="EMBL/GenBank/DDBJ databases">
        <authorList>
            <person name="Tuo L."/>
        </authorList>
    </citation>
    <scope>NUCLEOTIDE SEQUENCE</scope>
    <source>
        <strain evidence="5">BSK12Z-4</strain>
    </source>
</reference>
<comment type="caution">
    <text evidence="5">The sequence shown here is derived from an EMBL/GenBank/DDBJ whole genome shotgun (WGS) entry which is preliminary data.</text>
</comment>
<dbReference type="InterPro" id="IPR003961">
    <property type="entry name" value="FN3_dom"/>
</dbReference>
<evidence type="ECO:0000256" key="3">
    <source>
        <dbReference type="SAM" id="SignalP"/>
    </source>
</evidence>
<organism evidence="5 6">
    <name type="scientific">Nocardioides bruguierae</name>
    <dbReference type="NCBI Taxonomy" id="2945102"/>
    <lineage>
        <taxon>Bacteria</taxon>
        <taxon>Bacillati</taxon>
        <taxon>Actinomycetota</taxon>
        <taxon>Actinomycetes</taxon>
        <taxon>Propionibacteriales</taxon>
        <taxon>Nocardioidaceae</taxon>
        <taxon>Nocardioides</taxon>
    </lineage>
</organism>
<proteinExistence type="predicted"/>
<protein>
    <submittedName>
        <fullName evidence="5">Fibronectin type III domain-containing protein</fullName>
    </submittedName>
</protein>
<evidence type="ECO:0000313" key="5">
    <source>
        <dbReference type="EMBL" id="MCM0621822.1"/>
    </source>
</evidence>
<dbReference type="Gene3D" id="2.60.40.10">
    <property type="entry name" value="Immunoglobulins"/>
    <property type="match status" value="2"/>
</dbReference>
<keyword evidence="1" id="KW-0378">Hydrolase</keyword>
<name>A0A9X2D9L6_9ACTN</name>
<dbReference type="EMBL" id="JAMOIL010000023">
    <property type="protein sequence ID" value="MCM0621822.1"/>
    <property type="molecule type" value="Genomic_DNA"/>
</dbReference>
<keyword evidence="2" id="KW-0119">Carbohydrate metabolism</keyword>
<keyword evidence="3" id="KW-0732">Signal</keyword>
<sequence>MRTTSRLSSSRAWSTLLSVLTLLSLLSLVPAQAADVHAVTGVLIDGDSGLPVDGTVGLGGTTVNVGGDGAFEILAASGEYSLTINRRFSDGADSGILNLITSSFMLESDLDLGPLTIPTLYRKTFKIVDRNAVPIDNVYLAATGPGGDYLEQNPTAAPGLAYAYAYWGWEGWTRSGETTVLSPEEDLMPSGSVSARLPDGSRYSAPLASAESTAVGQYTLTLEGMDAPSPNPNLRLSVSDSVDDRLTTLRWSVQDSGDATAALEGYRVREKTTGQTWLVGSERQRLRVANLDAGTYVFMLAADSSAGAGQYVREKVQISRQIDRIRNVTARVRGRRAILRWNRPDAHGNDIKAYTYSLQPRVARKKISIIGTRMVMRGLGRGIYRFQVRASGGRGVPQSDWSKPVRFSVR</sequence>
<feature type="domain" description="Fibronectin type-III" evidence="4">
    <location>
        <begin position="322"/>
        <end position="395"/>
    </location>
</feature>
<dbReference type="SMART" id="SM00060">
    <property type="entry name" value="FN3"/>
    <property type="match status" value="2"/>
</dbReference>
<dbReference type="AlphaFoldDB" id="A0A9X2D9L6"/>
<keyword evidence="2" id="KW-0624">Polysaccharide degradation</keyword>
<dbReference type="InterPro" id="IPR036116">
    <property type="entry name" value="FN3_sf"/>
</dbReference>
<feature type="signal peptide" evidence="3">
    <location>
        <begin position="1"/>
        <end position="33"/>
    </location>
</feature>
<feature type="domain" description="Fibronectin type-III" evidence="4">
    <location>
        <begin position="230"/>
        <end position="309"/>
    </location>
</feature>
<feature type="chain" id="PRO_5040845398" evidence="3">
    <location>
        <begin position="34"/>
        <end position="410"/>
    </location>
</feature>
<accession>A0A9X2D9L6</accession>
<dbReference type="RefSeq" id="WP_250828156.1">
    <property type="nucleotide sequence ID" value="NZ_JAMOIL010000023.1"/>
</dbReference>
<dbReference type="InterPro" id="IPR013783">
    <property type="entry name" value="Ig-like_fold"/>
</dbReference>
<evidence type="ECO:0000256" key="2">
    <source>
        <dbReference type="ARBA" id="ARBA00023326"/>
    </source>
</evidence>
<dbReference type="SUPFAM" id="SSF49265">
    <property type="entry name" value="Fibronectin type III"/>
    <property type="match status" value="1"/>
</dbReference>
<evidence type="ECO:0000259" key="4">
    <source>
        <dbReference type="SMART" id="SM00060"/>
    </source>
</evidence>